<evidence type="ECO:0000256" key="4">
    <source>
        <dbReference type="PROSITE-ProRule" id="PRU01161"/>
    </source>
</evidence>
<dbReference type="PROSITE" id="PS51318">
    <property type="entry name" value="TAT"/>
    <property type="match status" value="1"/>
</dbReference>
<dbReference type="Gene3D" id="3.40.1090.10">
    <property type="entry name" value="Cytosolic phospholipase A2 catalytic domain"/>
    <property type="match status" value="1"/>
</dbReference>
<reference evidence="7 8" key="1">
    <citation type="submission" date="2017-07" db="EMBL/GenBank/DDBJ databases">
        <title>Draft Genome Sequences of Select Purple Nonsulfur Bacteria.</title>
        <authorList>
            <person name="Lasarre B."/>
            <person name="Mckinlay J.B."/>
        </authorList>
    </citation>
    <scope>NUCLEOTIDE SEQUENCE [LARGE SCALE GENOMIC DNA]</scope>
    <source>
        <strain evidence="7 8">DSM 11290</strain>
    </source>
</reference>
<name>A0A327JQ39_9HYPH</name>
<feature type="short sequence motif" description="DGA/G" evidence="4">
    <location>
        <begin position="273"/>
        <end position="275"/>
    </location>
</feature>
<evidence type="ECO:0000256" key="2">
    <source>
        <dbReference type="ARBA" id="ARBA00022963"/>
    </source>
</evidence>
<dbReference type="GO" id="GO:0016787">
    <property type="term" value="F:hydrolase activity"/>
    <property type="evidence" value="ECO:0007669"/>
    <property type="project" value="UniProtKB-UniRule"/>
</dbReference>
<keyword evidence="8" id="KW-1185">Reference proteome</keyword>
<comment type="caution">
    <text evidence="4">Lacks conserved residue(s) required for the propagation of feature annotation.</text>
</comment>
<protein>
    <recommendedName>
        <fullName evidence="6">PNPLA domain-containing protein</fullName>
    </recommendedName>
</protein>
<gene>
    <name evidence="7" type="ORF">CH339_09095</name>
</gene>
<dbReference type="InterPro" id="IPR002641">
    <property type="entry name" value="PNPLA_dom"/>
</dbReference>
<dbReference type="SUPFAM" id="SSF52151">
    <property type="entry name" value="FabD/lysophospholipase-like"/>
    <property type="match status" value="1"/>
</dbReference>
<dbReference type="InterPro" id="IPR006311">
    <property type="entry name" value="TAT_signal"/>
</dbReference>
<proteinExistence type="predicted"/>
<sequence>MTSDTGSPGGRPRRLLRMAAAALGVLALVACATPAARNVVPETEVGEAEPLDGLPVRHWANAAPKDVIQREQLRVAQYRASQRLKGEKTYDVLALSGGAWDGAFGAGLLNGWTARGDRPDFEMVTGVSTGALMASFVFLGPQYDAQLKQMYTEFKTNDLVVYTIASGILGSSPSVADSKPLANIIARYVTRDFLREVAAEYKTGRRLYVVTTNLDAQRPVVWDMGMIAARDTPQSLELFRKVLLASASVPALFPPVRIPVTVNGTEHEELHVDGGATTEIYVAPLDMPARELVRQHVRRDQRIKFYVIWNGKVDPEWEPVKASTVSIAGRSISTLIKYQGLNDLARIYQFSQKVDGDYYLAFIPKDFQEERNEIFDTDYMSKLYGLGYRLGRDGYDWSRKPPNQ</sequence>
<keyword evidence="5" id="KW-0732">Signal</keyword>
<keyword evidence="2 4" id="KW-0442">Lipid degradation</keyword>
<feature type="short sequence motif" description="GXSXG" evidence="4">
    <location>
        <begin position="126"/>
        <end position="130"/>
    </location>
</feature>
<feature type="active site" description="Nucleophile" evidence="4">
    <location>
        <position position="128"/>
    </location>
</feature>
<dbReference type="OrthoDB" id="323481at2"/>
<evidence type="ECO:0000259" key="6">
    <source>
        <dbReference type="PROSITE" id="PS51635"/>
    </source>
</evidence>
<feature type="domain" description="PNPLA" evidence="6">
    <location>
        <begin position="93"/>
        <end position="286"/>
    </location>
</feature>
<feature type="signal peptide" evidence="5">
    <location>
        <begin position="1"/>
        <end position="32"/>
    </location>
</feature>
<dbReference type="PANTHER" id="PTHR14226:SF74">
    <property type="entry name" value="BLR4684 PROTEIN"/>
    <property type="match status" value="1"/>
</dbReference>
<feature type="active site" description="Proton acceptor" evidence="4">
    <location>
        <position position="273"/>
    </location>
</feature>
<evidence type="ECO:0000256" key="3">
    <source>
        <dbReference type="ARBA" id="ARBA00023098"/>
    </source>
</evidence>
<dbReference type="PROSITE" id="PS51635">
    <property type="entry name" value="PNPLA"/>
    <property type="match status" value="1"/>
</dbReference>
<keyword evidence="3 4" id="KW-0443">Lipid metabolism</keyword>
<dbReference type="RefSeq" id="WP_111434044.1">
    <property type="nucleotide sequence ID" value="NZ_JACIGG010000018.1"/>
</dbReference>
<dbReference type="AlphaFoldDB" id="A0A327JQ39"/>
<dbReference type="InterPro" id="IPR016035">
    <property type="entry name" value="Acyl_Trfase/lysoPLipase"/>
</dbReference>
<dbReference type="EMBL" id="NPEV01000015">
    <property type="protein sequence ID" value="RAI27696.1"/>
    <property type="molecule type" value="Genomic_DNA"/>
</dbReference>
<accession>A0A327JQ39</accession>
<comment type="caution">
    <text evidence="7">The sequence shown here is derived from an EMBL/GenBank/DDBJ whole genome shotgun (WGS) entry which is preliminary data.</text>
</comment>
<evidence type="ECO:0000256" key="1">
    <source>
        <dbReference type="ARBA" id="ARBA00022801"/>
    </source>
</evidence>
<evidence type="ECO:0000313" key="7">
    <source>
        <dbReference type="EMBL" id="RAI27696.1"/>
    </source>
</evidence>
<organism evidence="7 8">
    <name type="scientific">Rhodobium orientis</name>
    <dbReference type="NCBI Taxonomy" id="34017"/>
    <lineage>
        <taxon>Bacteria</taxon>
        <taxon>Pseudomonadati</taxon>
        <taxon>Pseudomonadota</taxon>
        <taxon>Alphaproteobacteria</taxon>
        <taxon>Hyphomicrobiales</taxon>
        <taxon>Rhodobiaceae</taxon>
        <taxon>Rhodobium</taxon>
    </lineage>
</organism>
<dbReference type="InterPro" id="IPR050301">
    <property type="entry name" value="NTE"/>
</dbReference>
<keyword evidence="1 4" id="KW-0378">Hydrolase</keyword>
<dbReference type="Proteomes" id="UP000249299">
    <property type="component" value="Unassembled WGS sequence"/>
</dbReference>
<evidence type="ECO:0000256" key="5">
    <source>
        <dbReference type="SAM" id="SignalP"/>
    </source>
</evidence>
<dbReference type="PANTHER" id="PTHR14226">
    <property type="entry name" value="NEUROPATHY TARGET ESTERASE/SWISS CHEESE D.MELANOGASTER"/>
    <property type="match status" value="1"/>
</dbReference>
<feature type="chain" id="PRO_5016271316" description="PNPLA domain-containing protein" evidence="5">
    <location>
        <begin position="33"/>
        <end position="404"/>
    </location>
</feature>
<dbReference type="GO" id="GO:0016042">
    <property type="term" value="P:lipid catabolic process"/>
    <property type="evidence" value="ECO:0007669"/>
    <property type="project" value="UniProtKB-UniRule"/>
</dbReference>
<evidence type="ECO:0000313" key="8">
    <source>
        <dbReference type="Proteomes" id="UP000249299"/>
    </source>
</evidence>
<dbReference type="Pfam" id="PF01734">
    <property type="entry name" value="Patatin"/>
    <property type="match status" value="1"/>
</dbReference>